<dbReference type="InterPro" id="IPR001279">
    <property type="entry name" value="Metallo-B-lactamas"/>
</dbReference>
<evidence type="ECO:0000313" key="3">
    <source>
        <dbReference type="Proteomes" id="UP000663981"/>
    </source>
</evidence>
<protein>
    <submittedName>
        <fullName evidence="2">MBL fold metallo-hydrolase</fullName>
    </submittedName>
</protein>
<reference evidence="2 3" key="1">
    <citation type="submission" date="2021-03" db="EMBL/GenBank/DDBJ databases">
        <title>Whole genome sequence of Metabacillus bambusae BG109.</title>
        <authorList>
            <person name="Jeong J.W."/>
        </authorList>
    </citation>
    <scope>NUCLEOTIDE SEQUENCE [LARGE SCALE GENOMIC DNA]</scope>
    <source>
        <strain evidence="2 3">BG109</strain>
    </source>
</reference>
<evidence type="ECO:0000259" key="1">
    <source>
        <dbReference type="SMART" id="SM00849"/>
    </source>
</evidence>
<dbReference type="InterPro" id="IPR052533">
    <property type="entry name" value="WalJ/YycJ-like"/>
</dbReference>
<evidence type="ECO:0000313" key="2">
    <source>
        <dbReference type="EMBL" id="MBO1515689.1"/>
    </source>
</evidence>
<dbReference type="Pfam" id="PF12706">
    <property type="entry name" value="Lactamase_B_2"/>
    <property type="match status" value="1"/>
</dbReference>
<dbReference type="Proteomes" id="UP000663981">
    <property type="component" value="Unassembled WGS sequence"/>
</dbReference>
<dbReference type="SMART" id="SM00849">
    <property type="entry name" value="Lactamase_B"/>
    <property type="match status" value="1"/>
</dbReference>
<dbReference type="EMBL" id="JAGDEL010000047">
    <property type="protein sequence ID" value="MBO1515689.1"/>
    <property type="molecule type" value="Genomic_DNA"/>
</dbReference>
<sequence length="234" mass="26432">MIEVTALASSSKGNCYRVTDGHTPLLLECGINYREIQKGLEFKMSEVAACLVTHEHGDHCKAIKDVMKAGIDCYMSEGTAGAINVQHHRIKKVKAKQQFQIGTWTILPFDVQHDVSEPLGFLLANQAGEKLLFATDTYYIRYKFKGITHLLVECNYSLEILNENIMNGKVPPVMKKRLIRSHFSLENVKDFLKENDLSKVQEIWLLHLSDSNSNADQFKKEIMSLTGNVVYVPG</sequence>
<dbReference type="RefSeq" id="WP_207982544.1">
    <property type="nucleotide sequence ID" value="NZ_JAGDEL010000047.1"/>
</dbReference>
<organism evidence="2 3">
    <name type="scientific">Metabacillus bambusae</name>
    <dbReference type="NCBI Taxonomy" id="2795218"/>
    <lineage>
        <taxon>Bacteria</taxon>
        <taxon>Bacillati</taxon>
        <taxon>Bacillota</taxon>
        <taxon>Bacilli</taxon>
        <taxon>Bacillales</taxon>
        <taxon>Bacillaceae</taxon>
        <taxon>Metabacillus</taxon>
    </lineage>
</organism>
<proteinExistence type="predicted"/>
<dbReference type="PANTHER" id="PTHR47619:SF1">
    <property type="entry name" value="EXODEOXYRIBONUCLEASE WALJ"/>
    <property type="match status" value="1"/>
</dbReference>
<gene>
    <name evidence="2" type="ORF">I7822_29190</name>
</gene>
<feature type="domain" description="Metallo-beta-lactamase" evidence="1">
    <location>
        <begin position="12"/>
        <end position="182"/>
    </location>
</feature>
<comment type="caution">
    <text evidence="2">The sequence shown here is derived from an EMBL/GenBank/DDBJ whole genome shotgun (WGS) entry which is preliminary data.</text>
</comment>
<dbReference type="PANTHER" id="PTHR47619">
    <property type="entry name" value="METALLO-HYDROLASE YYCJ-RELATED"/>
    <property type="match status" value="1"/>
</dbReference>
<keyword evidence="3" id="KW-1185">Reference proteome</keyword>
<dbReference type="InterPro" id="IPR036866">
    <property type="entry name" value="RibonucZ/Hydroxyglut_hydro"/>
</dbReference>
<dbReference type="SUPFAM" id="SSF56281">
    <property type="entry name" value="Metallo-hydrolase/oxidoreductase"/>
    <property type="match status" value="1"/>
</dbReference>
<name>A0ABS3NBM7_9BACI</name>
<dbReference type="Gene3D" id="3.60.15.10">
    <property type="entry name" value="Ribonuclease Z/Hydroxyacylglutathione hydrolase-like"/>
    <property type="match status" value="1"/>
</dbReference>
<accession>A0ABS3NBM7</accession>